<evidence type="ECO:0000256" key="1">
    <source>
        <dbReference type="ARBA" id="ARBA00000085"/>
    </source>
</evidence>
<dbReference type="PROSITE" id="PS50109">
    <property type="entry name" value="HIS_KIN"/>
    <property type="match status" value="1"/>
</dbReference>
<dbReference type="Proteomes" id="UP000292003">
    <property type="component" value="Unassembled WGS sequence"/>
</dbReference>
<feature type="transmembrane region" description="Helical" evidence="12">
    <location>
        <begin position="88"/>
        <end position="111"/>
    </location>
</feature>
<dbReference type="InterPro" id="IPR003660">
    <property type="entry name" value="HAMP_dom"/>
</dbReference>
<dbReference type="InterPro" id="IPR050428">
    <property type="entry name" value="TCS_sensor_his_kinase"/>
</dbReference>
<evidence type="ECO:0000256" key="12">
    <source>
        <dbReference type="SAM" id="Phobius"/>
    </source>
</evidence>
<dbReference type="InterPro" id="IPR005467">
    <property type="entry name" value="His_kinase_dom"/>
</dbReference>
<dbReference type="RefSeq" id="WP_130477574.1">
    <property type="nucleotide sequence ID" value="NZ_SFCC01000011.1"/>
</dbReference>
<evidence type="ECO:0000256" key="11">
    <source>
        <dbReference type="ARBA" id="ARBA00023136"/>
    </source>
</evidence>
<evidence type="ECO:0000256" key="4">
    <source>
        <dbReference type="ARBA" id="ARBA00012438"/>
    </source>
</evidence>
<dbReference type="SMART" id="SM00388">
    <property type="entry name" value="HisKA"/>
    <property type="match status" value="1"/>
</dbReference>
<dbReference type="PANTHER" id="PTHR45436:SF15">
    <property type="entry name" value="SENSOR HISTIDINE KINASE CUSS"/>
    <property type="match status" value="1"/>
</dbReference>
<organism evidence="15 16">
    <name type="scientific">Amycolatopsis suaedae</name>
    <dbReference type="NCBI Taxonomy" id="2510978"/>
    <lineage>
        <taxon>Bacteria</taxon>
        <taxon>Bacillati</taxon>
        <taxon>Actinomycetota</taxon>
        <taxon>Actinomycetes</taxon>
        <taxon>Pseudonocardiales</taxon>
        <taxon>Pseudonocardiaceae</taxon>
        <taxon>Amycolatopsis</taxon>
    </lineage>
</organism>
<comment type="subcellular location">
    <subcellularLocation>
        <location evidence="3">Cell membrane</location>
    </subcellularLocation>
    <subcellularLocation>
        <location evidence="2">Membrane</location>
        <topology evidence="2">Multi-pass membrane protein</topology>
    </subcellularLocation>
</comment>
<dbReference type="CDD" id="cd06225">
    <property type="entry name" value="HAMP"/>
    <property type="match status" value="1"/>
</dbReference>
<feature type="domain" description="Histidine kinase" evidence="13">
    <location>
        <begin position="173"/>
        <end position="380"/>
    </location>
</feature>
<dbReference type="EMBL" id="SFCC01000011">
    <property type="protein sequence ID" value="RZQ61841.1"/>
    <property type="molecule type" value="Genomic_DNA"/>
</dbReference>
<reference evidence="15 16" key="1">
    <citation type="submission" date="2019-02" db="EMBL/GenBank/DDBJ databases">
        <title>Draft genome sequence of Amycolatopsis sp. 8-3EHSu isolated from roots of Suaeda maritima.</title>
        <authorList>
            <person name="Duangmal K."/>
            <person name="Chantavorakit T."/>
        </authorList>
    </citation>
    <scope>NUCLEOTIDE SEQUENCE [LARGE SCALE GENOMIC DNA]</scope>
    <source>
        <strain evidence="15 16">8-3EHSu</strain>
    </source>
</reference>
<gene>
    <name evidence="15" type="ORF">EWH70_23140</name>
</gene>
<accession>A0A4Q7J2Y5</accession>
<proteinExistence type="predicted"/>
<name>A0A4Q7J2Y5_9PSEU</name>
<dbReference type="CDD" id="cd00075">
    <property type="entry name" value="HATPase"/>
    <property type="match status" value="1"/>
</dbReference>
<dbReference type="InterPro" id="IPR003661">
    <property type="entry name" value="HisK_dim/P_dom"/>
</dbReference>
<dbReference type="Pfam" id="PF00672">
    <property type="entry name" value="HAMP"/>
    <property type="match status" value="1"/>
</dbReference>
<keyword evidence="5" id="KW-0597">Phosphoprotein</keyword>
<dbReference type="PANTHER" id="PTHR45436">
    <property type="entry name" value="SENSOR HISTIDINE KINASE YKOH"/>
    <property type="match status" value="1"/>
</dbReference>
<keyword evidence="7 12" id="KW-0812">Transmembrane</keyword>
<dbReference type="InterPro" id="IPR036097">
    <property type="entry name" value="HisK_dim/P_sf"/>
</dbReference>
<evidence type="ECO:0000256" key="5">
    <source>
        <dbReference type="ARBA" id="ARBA00022553"/>
    </source>
</evidence>
<comment type="catalytic activity">
    <reaction evidence="1">
        <text>ATP + protein L-histidine = ADP + protein N-phospho-L-histidine.</text>
        <dbReference type="EC" id="2.7.13.3"/>
    </reaction>
</comment>
<dbReference type="SUPFAM" id="SSF55874">
    <property type="entry name" value="ATPase domain of HSP90 chaperone/DNA topoisomerase II/histidine kinase"/>
    <property type="match status" value="1"/>
</dbReference>
<evidence type="ECO:0000256" key="7">
    <source>
        <dbReference type="ARBA" id="ARBA00022692"/>
    </source>
</evidence>
<dbReference type="Pfam" id="PF00512">
    <property type="entry name" value="HisKA"/>
    <property type="match status" value="1"/>
</dbReference>
<dbReference type="AlphaFoldDB" id="A0A4Q7J2Y5"/>
<keyword evidence="8" id="KW-0418">Kinase</keyword>
<dbReference type="CDD" id="cd00082">
    <property type="entry name" value="HisKA"/>
    <property type="match status" value="1"/>
</dbReference>
<keyword evidence="10" id="KW-0902">Two-component regulatory system</keyword>
<comment type="caution">
    <text evidence="15">The sequence shown here is derived from an EMBL/GenBank/DDBJ whole genome shotgun (WGS) entry which is preliminary data.</text>
</comment>
<protein>
    <recommendedName>
        <fullName evidence="4">histidine kinase</fullName>
        <ecNumber evidence="4">2.7.13.3</ecNumber>
    </recommendedName>
</protein>
<dbReference type="PROSITE" id="PS50885">
    <property type="entry name" value="HAMP"/>
    <property type="match status" value="1"/>
</dbReference>
<dbReference type="GO" id="GO:0005886">
    <property type="term" value="C:plasma membrane"/>
    <property type="evidence" value="ECO:0007669"/>
    <property type="project" value="UniProtKB-SubCell"/>
</dbReference>
<keyword evidence="11 12" id="KW-0472">Membrane</keyword>
<evidence type="ECO:0000256" key="8">
    <source>
        <dbReference type="ARBA" id="ARBA00022777"/>
    </source>
</evidence>
<dbReference type="Pfam" id="PF02518">
    <property type="entry name" value="HATPase_c"/>
    <property type="match status" value="1"/>
</dbReference>
<dbReference type="InterPro" id="IPR004358">
    <property type="entry name" value="Sig_transdc_His_kin-like_C"/>
</dbReference>
<dbReference type="Gene3D" id="1.10.287.130">
    <property type="match status" value="1"/>
</dbReference>
<dbReference type="SMART" id="SM00304">
    <property type="entry name" value="HAMP"/>
    <property type="match status" value="1"/>
</dbReference>
<dbReference type="GO" id="GO:0000155">
    <property type="term" value="F:phosphorelay sensor kinase activity"/>
    <property type="evidence" value="ECO:0007669"/>
    <property type="project" value="InterPro"/>
</dbReference>
<dbReference type="Gene3D" id="3.30.565.10">
    <property type="entry name" value="Histidine kinase-like ATPase, C-terminal domain"/>
    <property type="match status" value="1"/>
</dbReference>
<evidence type="ECO:0000256" key="6">
    <source>
        <dbReference type="ARBA" id="ARBA00022679"/>
    </source>
</evidence>
<dbReference type="OrthoDB" id="9786919at2"/>
<sequence length="380" mass="40254">MTGLRLSVRTKLTALYGGLFLLAGVALLIVNYLLVSSSLPEVAGVAARVADPMSTTTPTLTMPVQRAEAIELVEGSLTDYRSETLSTLLVQSIVGLVITAAFAVVLGWVVASRVLRPVHAVTATARRLGAESLDRRINLDGPSDELKELADTFDGMLDRLATSFDSQKRFVANASHELRTPLAVQRTLIEVALADPAASDELRRLGGQLLHTNERSERMIEGLLVLARSDRGLVSRTPVRLDEIAATVVTAAVDLAAEHSVTVTTELSDRTVAGDPVLLERLVTNLVHNAIQYNLPGGVVNVRVGSNPALVVRNTGSVIRAEAVPGLFEPFRRLDNERLAGRNGAGLGMSIVRSVAHAHGGGVSAQAAQSGGLVVGVWLP</sequence>
<feature type="domain" description="HAMP" evidence="14">
    <location>
        <begin position="112"/>
        <end position="165"/>
    </location>
</feature>
<evidence type="ECO:0000256" key="2">
    <source>
        <dbReference type="ARBA" id="ARBA00004141"/>
    </source>
</evidence>
<evidence type="ECO:0000313" key="15">
    <source>
        <dbReference type="EMBL" id="RZQ61841.1"/>
    </source>
</evidence>
<evidence type="ECO:0000259" key="14">
    <source>
        <dbReference type="PROSITE" id="PS50885"/>
    </source>
</evidence>
<dbReference type="EC" id="2.7.13.3" evidence="4"/>
<evidence type="ECO:0000256" key="3">
    <source>
        <dbReference type="ARBA" id="ARBA00004236"/>
    </source>
</evidence>
<feature type="transmembrane region" description="Helical" evidence="12">
    <location>
        <begin position="12"/>
        <end position="34"/>
    </location>
</feature>
<evidence type="ECO:0000256" key="10">
    <source>
        <dbReference type="ARBA" id="ARBA00023012"/>
    </source>
</evidence>
<dbReference type="SUPFAM" id="SSF158472">
    <property type="entry name" value="HAMP domain-like"/>
    <property type="match status" value="1"/>
</dbReference>
<dbReference type="InterPro" id="IPR036890">
    <property type="entry name" value="HATPase_C_sf"/>
</dbReference>
<evidence type="ECO:0000256" key="9">
    <source>
        <dbReference type="ARBA" id="ARBA00022989"/>
    </source>
</evidence>
<dbReference type="InterPro" id="IPR003594">
    <property type="entry name" value="HATPase_dom"/>
</dbReference>
<keyword evidence="6" id="KW-0808">Transferase</keyword>
<dbReference type="SMART" id="SM00387">
    <property type="entry name" value="HATPase_c"/>
    <property type="match status" value="1"/>
</dbReference>
<keyword evidence="16" id="KW-1185">Reference proteome</keyword>
<evidence type="ECO:0000313" key="16">
    <source>
        <dbReference type="Proteomes" id="UP000292003"/>
    </source>
</evidence>
<dbReference type="SUPFAM" id="SSF47384">
    <property type="entry name" value="Homodimeric domain of signal transducing histidine kinase"/>
    <property type="match status" value="1"/>
</dbReference>
<dbReference type="PRINTS" id="PR00344">
    <property type="entry name" value="BCTRLSENSOR"/>
</dbReference>
<dbReference type="Gene3D" id="6.10.340.10">
    <property type="match status" value="1"/>
</dbReference>
<keyword evidence="9 12" id="KW-1133">Transmembrane helix</keyword>
<evidence type="ECO:0000259" key="13">
    <source>
        <dbReference type="PROSITE" id="PS50109"/>
    </source>
</evidence>